<dbReference type="PANTHER" id="PTHR30570">
    <property type="entry name" value="PERIPLASMIC PHOSPHATE BINDING COMPONENT OF PHOSPHATE ABC TRANSPORTER"/>
    <property type="match status" value="1"/>
</dbReference>
<gene>
    <name evidence="4" type="primary">sphX</name>
    <name evidence="4" type="ORF">LMG8286_01001</name>
</gene>
<dbReference type="RefSeq" id="WP_230056778.1">
    <property type="nucleotide sequence ID" value="NZ_CAJHOE010000002.1"/>
</dbReference>
<dbReference type="InterPro" id="IPR024370">
    <property type="entry name" value="PBP_domain"/>
</dbReference>
<organism evidence="4 5">
    <name type="scientific">Campylobacter suis</name>
    <dbReference type="NCBI Taxonomy" id="2790657"/>
    <lineage>
        <taxon>Bacteria</taxon>
        <taxon>Pseudomonadati</taxon>
        <taxon>Campylobacterota</taxon>
        <taxon>Epsilonproteobacteria</taxon>
        <taxon>Campylobacterales</taxon>
        <taxon>Campylobacteraceae</taxon>
        <taxon>Campylobacter</taxon>
    </lineage>
</organism>
<evidence type="ECO:0000256" key="2">
    <source>
        <dbReference type="SAM" id="SignalP"/>
    </source>
</evidence>
<keyword evidence="1 2" id="KW-0732">Signal</keyword>
<keyword evidence="5" id="KW-1185">Reference proteome</keyword>
<dbReference type="Gene3D" id="3.40.190.10">
    <property type="entry name" value="Periplasmic binding protein-like II"/>
    <property type="match status" value="2"/>
</dbReference>
<proteinExistence type="predicted"/>
<name>A0ABM8Q519_9BACT</name>
<evidence type="ECO:0000259" key="3">
    <source>
        <dbReference type="Pfam" id="PF12849"/>
    </source>
</evidence>
<protein>
    <submittedName>
        <fullName evidence="4">Protein SphX</fullName>
    </submittedName>
</protein>
<evidence type="ECO:0000313" key="5">
    <source>
        <dbReference type="Proteomes" id="UP000789359"/>
    </source>
</evidence>
<dbReference type="SUPFAM" id="SSF53850">
    <property type="entry name" value="Periplasmic binding protein-like II"/>
    <property type="match status" value="1"/>
</dbReference>
<feature type="signal peptide" evidence="2">
    <location>
        <begin position="1"/>
        <end position="19"/>
    </location>
</feature>
<reference evidence="4 5" key="1">
    <citation type="submission" date="2020-11" db="EMBL/GenBank/DDBJ databases">
        <authorList>
            <person name="Peeters C."/>
        </authorList>
    </citation>
    <scope>NUCLEOTIDE SEQUENCE [LARGE SCALE GENOMIC DNA]</scope>
    <source>
        <strain evidence="4 5">LMG 8286</strain>
    </source>
</reference>
<accession>A0ABM8Q519</accession>
<dbReference type="PANTHER" id="PTHR30570:SF1">
    <property type="entry name" value="PHOSPHATE-BINDING PROTEIN PSTS"/>
    <property type="match status" value="1"/>
</dbReference>
<dbReference type="CDD" id="cd13654">
    <property type="entry name" value="PBP2_phosphate_like_2"/>
    <property type="match status" value="1"/>
</dbReference>
<dbReference type="EMBL" id="CAJHOE010000002">
    <property type="protein sequence ID" value="CAD7287909.1"/>
    <property type="molecule type" value="Genomic_DNA"/>
</dbReference>
<sequence>MKVFKSVVAASLLCMVAYAEQIRIAGSSTVFPFSSFVAEEFAALKGKKAPIVESLGTGGGFKAFCASQKGIDIANASRPMKLSEFQECEKNGINQISGFMIGYDGIVLAQNKQNAELSLTKEQIFLALAKQIPQNGALVDNPYKKWNQIDASLPDKEILVYGPPTTSGTRDSFEEQLMQAASKNFKEYGEKAGKYGSIREDGAYVPSSENDNLIVAKLAQNKDAYGIFGYGYLAENGSKVAAVGINGIKPSEKSVADGSYTLARSLYFYVKNENFKANDEIPAFIDLFISQAMIGKDGALKSLGLISLNQDSFAAMRKNAADPQKLSVEMVKSGKVIQ</sequence>
<dbReference type="Proteomes" id="UP000789359">
    <property type="component" value="Unassembled WGS sequence"/>
</dbReference>
<dbReference type="InterPro" id="IPR050811">
    <property type="entry name" value="Phosphate_ABC_transporter"/>
</dbReference>
<feature type="domain" description="PBP" evidence="3">
    <location>
        <begin position="20"/>
        <end position="291"/>
    </location>
</feature>
<evidence type="ECO:0000256" key="1">
    <source>
        <dbReference type="ARBA" id="ARBA00022729"/>
    </source>
</evidence>
<dbReference type="Pfam" id="PF12849">
    <property type="entry name" value="PBP_like_2"/>
    <property type="match status" value="1"/>
</dbReference>
<feature type="chain" id="PRO_5046531670" evidence="2">
    <location>
        <begin position="20"/>
        <end position="338"/>
    </location>
</feature>
<evidence type="ECO:0000313" key="4">
    <source>
        <dbReference type="EMBL" id="CAD7287909.1"/>
    </source>
</evidence>
<comment type="caution">
    <text evidence="4">The sequence shown here is derived from an EMBL/GenBank/DDBJ whole genome shotgun (WGS) entry which is preliminary data.</text>
</comment>